<gene>
    <name evidence="1" type="ORF">HA46_05610</name>
</gene>
<protein>
    <submittedName>
        <fullName evidence="1">Uncharacterized protein</fullName>
    </submittedName>
</protein>
<name>A0ABX3UUV0_9GAMM</name>
<accession>A0ABX3UUV0</accession>
<dbReference type="InterPro" id="IPR046171">
    <property type="entry name" value="DUF6173"/>
</dbReference>
<keyword evidence="2" id="KW-1185">Reference proteome</keyword>
<sequence length="128" mass="14917">MQAIMDNMNRLPVIHPPKNHNLADEFHRRLICWINDFHRDLDNEHEVGGQLASFGRSIEFHFTDIGYWNPSLISFIGQLEDGSPVELVQHVSQINVLLIKKKRLNPEEPKRPIGFAAWDEYDLFKGKN</sequence>
<organism evidence="1 2">
    <name type="scientific">Pantoea septica</name>
    <dbReference type="NCBI Taxonomy" id="472695"/>
    <lineage>
        <taxon>Bacteria</taxon>
        <taxon>Pseudomonadati</taxon>
        <taxon>Pseudomonadota</taxon>
        <taxon>Gammaproteobacteria</taxon>
        <taxon>Enterobacterales</taxon>
        <taxon>Erwiniaceae</taxon>
        <taxon>Pantoea</taxon>
    </lineage>
</organism>
<dbReference type="EMBL" id="MLJJ01000007">
    <property type="protein sequence ID" value="ORN01718.1"/>
    <property type="molecule type" value="Genomic_DNA"/>
</dbReference>
<proteinExistence type="predicted"/>
<reference evidence="1 2" key="1">
    <citation type="journal article" date="2017" name="Antonie Van Leeuwenhoek">
        <title>Phylogenomic resolution of the bacterial genus Pantoea and its relationship with Erwinia and Tatumella.</title>
        <authorList>
            <person name="Palmer M."/>
            <person name="Steenkamp E.T."/>
            <person name="Coetzee M.P."/>
            <person name="Chan W.Y."/>
            <person name="van Zyl E."/>
            <person name="De Maayer P."/>
            <person name="Coutinho T.A."/>
            <person name="Blom J."/>
            <person name="Smits T.H."/>
            <person name="Duffy B."/>
            <person name="Venter S.N."/>
        </authorList>
    </citation>
    <scope>NUCLEOTIDE SEQUENCE [LARGE SCALE GENOMIC DNA]</scope>
    <source>
        <strain evidence="1 2">LMG 5345</strain>
    </source>
</reference>
<dbReference type="Proteomes" id="UP000193785">
    <property type="component" value="Unassembled WGS sequence"/>
</dbReference>
<dbReference type="Pfam" id="PF19670">
    <property type="entry name" value="DUF6173"/>
    <property type="match status" value="1"/>
</dbReference>
<evidence type="ECO:0000313" key="2">
    <source>
        <dbReference type="Proteomes" id="UP000193785"/>
    </source>
</evidence>
<evidence type="ECO:0000313" key="1">
    <source>
        <dbReference type="EMBL" id="ORN01718.1"/>
    </source>
</evidence>
<comment type="caution">
    <text evidence="1">The sequence shown here is derived from an EMBL/GenBank/DDBJ whole genome shotgun (WGS) entry which is preliminary data.</text>
</comment>